<keyword evidence="2 9" id="KW-0479">Metal-binding</keyword>
<dbReference type="HAMAP" id="MF_01470">
    <property type="entry name" value="Cas1"/>
    <property type="match status" value="1"/>
</dbReference>
<dbReference type="Gene3D" id="3.100.10.20">
    <property type="entry name" value="CRISPR-associated endonuclease Cas1, N-terminal domain"/>
    <property type="match status" value="1"/>
</dbReference>
<dbReference type="CDD" id="cd09722">
    <property type="entry name" value="Cas1_I-B"/>
    <property type="match status" value="1"/>
</dbReference>
<keyword evidence="7 9" id="KW-0238">DNA-binding</keyword>
<dbReference type="GO" id="GO:0004520">
    <property type="term" value="F:DNA endonuclease activity"/>
    <property type="evidence" value="ECO:0007669"/>
    <property type="project" value="InterPro"/>
</dbReference>
<dbReference type="Pfam" id="PF01867">
    <property type="entry name" value="Cas_Cas1"/>
    <property type="match status" value="1"/>
</dbReference>
<dbReference type="Gene3D" id="1.20.120.920">
    <property type="entry name" value="CRISPR-associated endonuclease Cas1, C-terminal domain"/>
    <property type="match status" value="1"/>
</dbReference>
<comment type="subunit">
    <text evidence="9">Homodimer, forms a heterotetramer with a Cas2 homodimer.</text>
</comment>
<dbReference type="NCBIfam" id="TIGR00287">
    <property type="entry name" value="cas1"/>
    <property type="match status" value="1"/>
</dbReference>
<evidence type="ECO:0000256" key="6">
    <source>
        <dbReference type="ARBA" id="ARBA00023118"/>
    </source>
</evidence>
<dbReference type="InterPro" id="IPR042211">
    <property type="entry name" value="CRISPR-assoc_Cas1_N"/>
</dbReference>
<dbReference type="Proteomes" id="UP000070373">
    <property type="component" value="Unassembled WGS sequence"/>
</dbReference>
<keyword evidence="4 9" id="KW-0378">Hydrolase</keyword>
<comment type="caution">
    <text evidence="10">The sequence shown here is derived from an EMBL/GenBank/DDBJ whole genome shotgun (WGS) entry which is preliminary data.</text>
</comment>
<keyword evidence="11" id="KW-1185">Reference proteome</keyword>
<dbReference type="GO" id="GO:0046872">
    <property type="term" value="F:metal ion binding"/>
    <property type="evidence" value="ECO:0007669"/>
    <property type="project" value="UniProtKB-UniRule"/>
</dbReference>
<evidence type="ECO:0000313" key="11">
    <source>
        <dbReference type="Proteomes" id="UP000070373"/>
    </source>
</evidence>
<dbReference type="GO" id="GO:0016787">
    <property type="term" value="F:hydrolase activity"/>
    <property type="evidence" value="ECO:0007669"/>
    <property type="project" value="UniProtKB-KW"/>
</dbReference>
<dbReference type="GO" id="GO:0043571">
    <property type="term" value="P:maintenance of CRISPR repeat elements"/>
    <property type="evidence" value="ECO:0007669"/>
    <property type="project" value="UniProtKB-UniRule"/>
</dbReference>
<evidence type="ECO:0000256" key="8">
    <source>
        <dbReference type="ARBA" id="ARBA00023211"/>
    </source>
</evidence>
<evidence type="ECO:0000256" key="2">
    <source>
        <dbReference type="ARBA" id="ARBA00022723"/>
    </source>
</evidence>
<sequence length="324" mass="38536">MKNNYYINSDGQLNRKENTIYFENVNTRKPIPIEKIYSLYIFGSVTVSSQALRLFSMENVPIHFFSRNDYYSGSFYPRKSKVSGDVLVNQADHYNNDKKRLLLARKFVEGACKNICRNLSRYDRREEKEAIENNMEELGDVKRITEVMNVEGRCRKIYYRAFDKILPEKFEFSERRKRPPNNMANALISFGNSLMYGSALTEIYKTQLDPSISYLHEPSARRYSLSLDLADLFKPIVVDRAIFYLTNKGKLTEDDFREDLNKCLLNDEGRKKFLERYDDTMKRTKKHRDLGRKVSYRRLVRLECYKLVKHVLGEKEYEPFVIWW</sequence>
<comment type="cofactor">
    <cofactor evidence="9">
        <name>Mg(2+)</name>
        <dbReference type="ChEBI" id="CHEBI:18420"/>
    </cofactor>
    <cofactor evidence="9">
        <name>Mn(2+)</name>
        <dbReference type="ChEBI" id="CHEBI:29035"/>
    </cofactor>
</comment>
<accession>A0A133UGV8</accession>
<organism evidence="10 11">
    <name type="scientific">candidate division MSBL1 archaeon SCGC-AAA259E17</name>
    <dbReference type="NCBI Taxonomy" id="1698263"/>
    <lineage>
        <taxon>Archaea</taxon>
        <taxon>Methanobacteriati</taxon>
        <taxon>Methanobacteriota</taxon>
        <taxon>candidate division MSBL1</taxon>
    </lineage>
</organism>
<gene>
    <name evidence="9" type="primary">cas1</name>
    <name evidence="10" type="ORF">AKJ64_00770</name>
</gene>
<feature type="binding site" evidence="9">
    <location>
        <position position="216"/>
    </location>
    <ligand>
        <name>Mn(2+)</name>
        <dbReference type="ChEBI" id="CHEBI:29035"/>
    </ligand>
</feature>
<feature type="binding site" evidence="9">
    <location>
        <position position="231"/>
    </location>
    <ligand>
        <name>Mn(2+)</name>
        <dbReference type="ChEBI" id="CHEBI:29035"/>
    </ligand>
</feature>
<dbReference type="PANTHER" id="PTHR43219">
    <property type="entry name" value="CRISPR-ASSOCIATED ENDONUCLEASE CAS1"/>
    <property type="match status" value="1"/>
</dbReference>
<keyword evidence="3 9" id="KW-0255">Endonuclease</keyword>
<evidence type="ECO:0000256" key="3">
    <source>
        <dbReference type="ARBA" id="ARBA00022759"/>
    </source>
</evidence>
<name>A0A133UGV8_9EURY</name>
<dbReference type="EMBL" id="LHXN01000006">
    <property type="protein sequence ID" value="KXA93409.1"/>
    <property type="molecule type" value="Genomic_DNA"/>
</dbReference>
<dbReference type="PANTHER" id="PTHR43219:SF2">
    <property type="entry name" value="CRISPR-ASSOCIATED ENDONUCLEASE CAS1"/>
    <property type="match status" value="1"/>
</dbReference>
<evidence type="ECO:0000256" key="1">
    <source>
        <dbReference type="ARBA" id="ARBA00022722"/>
    </source>
</evidence>
<reference evidence="10 11" key="1">
    <citation type="journal article" date="2016" name="Sci. Rep.">
        <title>Metabolic traits of an uncultured archaeal lineage -MSBL1- from brine pools of the Red Sea.</title>
        <authorList>
            <person name="Mwirichia R."/>
            <person name="Alam I."/>
            <person name="Rashid M."/>
            <person name="Vinu M."/>
            <person name="Ba-Alawi W."/>
            <person name="Anthony Kamau A."/>
            <person name="Kamanda Ngugi D."/>
            <person name="Goker M."/>
            <person name="Klenk H.P."/>
            <person name="Bajic V."/>
            <person name="Stingl U."/>
        </authorList>
    </citation>
    <scope>NUCLEOTIDE SEQUENCE [LARGE SCALE GENOMIC DNA]</scope>
    <source>
        <strain evidence="10">SCGC-AAA259E17</strain>
    </source>
</reference>
<dbReference type="PATRIC" id="fig|1698263.3.peg.930"/>
<evidence type="ECO:0000313" key="10">
    <source>
        <dbReference type="EMBL" id="KXA93409.1"/>
    </source>
</evidence>
<dbReference type="EC" id="3.1.-.-" evidence="9"/>
<comment type="similarity">
    <text evidence="9">Belongs to the CRISPR-associated endonuclease Cas1 family.</text>
</comment>
<keyword evidence="8 9" id="KW-0464">Manganese</keyword>
<evidence type="ECO:0000256" key="4">
    <source>
        <dbReference type="ARBA" id="ARBA00022801"/>
    </source>
</evidence>
<dbReference type="AlphaFoldDB" id="A0A133UGV8"/>
<evidence type="ECO:0000256" key="7">
    <source>
        <dbReference type="ARBA" id="ARBA00023125"/>
    </source>
</evidence>
<keyword evidence="5 9" id="KW-0460">Magnesium</keyword>
<comment type="function">
    <text evidence="9">CRISPR (clustered regularly interspaced short palindromic repeat), is an adaptive immune system that provides protection against mobile genetic elements (viruses, transposable elements and conjugative plasmids). CRISPR clusters contain spacers, sequences complementary to antecedent mobile elements, and target invading nucleic acids. CRISPR clusters are transcribed and processed into CRISPR RNA (crRNA). Acts as a dsDNA endonuclease. Involved in the integration of spacer DNA into the CRISPR cassette.</text>
</comment>
<dbReference type="NCBIfam" id="TIGR03641">
    <property type="entry name" value="cas1_HMARI"/>
    <property type="match status" value="1"/>
</dbReference>
<evidence type="ECO:0000256" key="9">
    <source>
        <dbReference type="HAMAP-Rule" id="MF_01470"/>
    </source>
</evidence>
<keyword evidence="1 9" id="KW-0540">Nuclease</keyword>
<proteinExistence type="inferred from homology"/>
<dbReference type="InterPro" id="IPR002729">
    <property type="entry name" value="CRISPR-assoc_Cas1"/>
</dbReference>
<evidence type="ECO:0000256" key="5">
    <source>
        <dbReference type="ARBA" id="ARBA00022842"/>
    </source>
</evidence>
<dbReference type="GO" id="GO:0051607">
    <property type="term" value="P:defense response to virus"/>
    <property type="evidence" value="ECO:0007669"/>
    <property type="project" value="UniProtKB-UniRule"/>
</dbReference>
<keyword evidence="6 9" id="KW-0051">Antiviral defense</keyword>
<dbReference type="InterPro" id="IPR019858">
    <property type="entry name" value="CRISPR-assoc_Cas1_HMARI/TNEAP"/>
</dbReference>
<dbReference type="GO" id="GO:0003677">
    <property type="term" value="F:DNA binding"/>
    <property type="evidence" value="ECO:0007669"/>
    <property type="project" value="UniProtKB-KW"/>
</dbReference>
<dbReference type="InterPro" id="IPR042206">
    <property type="entry name" value="CRISPR-assoc_Cas1_C"/>
</dbReference>
<protein>
    <recommendedName>
        <fullName evidence="9">CRISPR-associated endonuclease Cas1</fullName>
        <ecNumber evidence="9">3.1.-.-</ecNumber>
    </recommendedName>
</protein>
<feature type="binding site" evidence="9">
    <location>
        <position position="151"/>
    </location>
    <ligand>
        <name>Mn(2+)</name>
        <dbReference type="ChEBI" id="CHEBI:29035"/>
    </ligand>
</feature>